<reference evidence="1" key="1">
    <citation type="journal article" date="2020" name="Stud. Mycol.">
        <title>101 Dothideomycetes genomes: a test case for predicting lifestyles and emergence of pathogens.</title>
        <authorList>
            <person name="Haridas S."/>
            <person name="Albert R."/>
            <person name="Binder M."/>
            <person name="Bloem J."/>
            <person name="Labutti K."/>
            <person name="Salamov A."/>
            <person name="Andreopoulos B."/>
            <person name="Baker S."/>
            <person name="Barry K."/>
            <person name="Bills G."/>
            <person name="Bluhm B."/>
            <person name="Cannon C."/>
            <person name="Castanera R."/>
            <person name="Culley D."/>
            <person name="Daum C."/>
            <person name="Ezra D."/>
            <person name="Gonzalez J."/>
            <person name="Henrissat B."/>
            <person name="Kuo A."/>
            <person name="Liang C."/>
            <person name="Lipzen A."/>
            <person name="Lutzoni F."/>
            <person name="Magnuson J."/>
            <person name="Mondo S."/>
            <person name="Nolan M."/>
            <person name="Ohm R."/>
            <person name="Pangilinan J."/>
            <person name="Park H.-J."/>
            <person name="Ramirez L."/>
            <person name="Alfaro M."/>
            <person name="Sun H."/>
            <person name="Tritt A."/>
            <person name="Yoshinaga Y."/>
            <person name="Zwiers L.-H."/>
            <person name="Turgeon B."/>
            <person name="Goodwin S."/>
            <person name="Spatafora J."/>
            <person name="Crous P."/>
            <person name="Grigoriev I."/>
        </authorList>
    </citation>
    <scope>NUCLEOTIDE SEQUENCE</scope>
    <source>
        <strain evidence="1">CBS 525.71</strain>
    </source>
</reference>
<comment type="caution">
    <text evidence="1">The sequence shown here is derived from an EMBL/GenBank/DDBJ whole genome shotgun (WGS) entry which is preliminary data.</text>
</comment>
<accession>A0ACB6SBN0</accession>
<keyword evidence="2" id="KW-1185">Reference proteome</keyword>
<evidence type="ECO:0000313" key="2">
    <source>
        <dbReference type="Proteomes" id="UP000799754"/>
    </source>
</evidence>
<name>A0ACB6SBN0_9PLEO</name>
<proteinExistence type="predicted"/>
<evidence type="ECO:0000313" key="1">
    <source>
        <dbReference type="EMBL" id="KAF2631621.1"/>
    </source>
</evidence>
<dbReference type="EMBL" id="MU006704">
    <property type="protein sequence ID" value="KAF2631621.1"/>
    <property type="molecule type" value="Genomic_DNA"/>
</dbReference>
<sequence length="185" mass="20846">MRKSQVAGYFANTKQTSLTTRSSPAILPRLPAAGVPNQIAQLTRARNNNAALLEHIKADPLWLARRMLGQEIFMSPNRCFKFDTYYLAEEGTVCIVQGAQKLTPEQRKMVDEHENVFFNVPDLLPAMEVLRAHVEFKFLVVPVYTVHQIMMQTDALMTVGHIVPKGENSECADFLLAQTEDVLMV</sequence>
<organism evidence="1 2">
    <name type="scientific">Macroventuria anomochaeta</name>
    <dbReference type="NCBI Taxonomy" id="301207"/>
    <lineage>
        <taxon>Eukaryota</taxon>
        <taxon>Fungi</taxon>
        <taxon>Dikarya</taxon>
        <taxon>Ascomycota</taxon>
        <taxon>Pezizomycotina</taxon>
        <taxon>Dothideomycetes</taxon>
        <taxon>Pleosporomycetidae</taxon>
        <taxon>Pleosporales</taxon>
        <taxon>Pleosporineae</taxon>
        <taxon>Didymellaceae</taxon>
        <taxon>Macroventuria</taxon>
    </lineage>
</organism>
<gene>
    <name evidence="1" type="ORF">BU25DRAFT_192146</name>
</gene>
<dbReference type="Proteomes" id="UP000799754">
    <property type="component" value="Unassembled WGS sequence"/>
</dbReference>
<protein>
    <submittedName>
        <fullName evidence="1">Uncharacterized protein</fullName>
    </submittedName>
</protein>